<feature type="signal peptide" evidence="5">
    <location>
        <begin position="1"/>
        <end position="23"/>
    </location>
</feature>
<sequence>MPKNSIILIPLIALCLYSLKVLAKDPPYGRLSVNKKGQLVGSNGQQVQLRGISLFCNQYQPEFYSEQVVRAVKCFYNGNIIRAPIEPGVFKDKPDQDFKAIFNVIDGAIKHGIYVMVDWHDVSTQKCGDWEMKEFTNNAIKFFSAVMNKYKGSPNIILEFWNEPGCDWKIVKKYHYTLLSAIRQIDPNFVAILGCPLTCENVKDPVYGTNIMHMLHFYPIWEPLPFTFTTKILDYAKDRNIGIFVSEYGDATVTPNAPIKPNEIKKFWEIMDSRKISYIKWALATWVEPSAPNIGMTLMLRTCKVDQIYQDSCLSDSGKLLKQHMWSLNSGNTGC</sequence>
<name>A0A915LWV9_MELJA</name>
<protein>
    <submittedName>
        <fullName evidence="8">Glycoside hydrolase family 5 domain-containing protein</fullName>
    </submittedName>
</protein>
<feature type="chain" id="PRO_5037838582" evidence="5">
    <location>
        <begin position="24"/>
        <end position="335"/>
    </location>
</feature>
<dbReference type="Proteomes" id="UP000887561">
    <property type="component" value="Unplaced"/>
</dbReference>
<evidence type="ECO:0000256" key="1">
    <source>
        <dbReference type="ARBA" id="ARBA00005641"/>
    </source>
</evidence>
<organism evidence="7 8">
    <name type="scientific">Meloidogyne javanica</name>
    <name type="common">Root-knot nematode worm</name>
    <dbReference type="NCBI Taxonomy" id="6303"/>
    <lineage>
        <taxon>Eukaryota</taxon>
        <taxon>Metazoa</taxon>
        <taxon>Ecdysozoa</taxon>
        <taxon>Nematoda</taxon>
        <taxon>Chromadorea</taxon>
        <taxon>Rhabditida</taxon>
        <taxon>Tylenchina</taxon>
        <taxon>Tylenchomorpha</taxon>
        <taxon>Tylenchoidea</taxon>
        <taxon>Meloidogynidae</taxon>
        <taxon>Meloidogyninae</taxon>
        <taxon>Meloidogyne</taxon>
        <taxon>Meloidogyne incognita group</taxon>
    </lineage>
</organism>
<evidence type="ECO:0000259" key="6">
    <source>
        <dbReference type="Pfam" id="PF00150"/>
    </source>
</evidence>
<dbReference type="InterPro" id="IPR001547">
    <property type="entry name" value="Glyco_hydro_5"/>
</dbReference>
<dbReference type="WBParaSite" id="scaffold2002_cov352.g4084">
    <property type="protein sequence ID" value="scaffold2002_cov352.g4084"/>
    <property type="gene ID" value="scaffold2002_cov352.g4084"/>
</dbReference>
<proteinExistence type="inferred from homology"/>
<evidence type="ECO:0000256" key="5">
    <source>
        <dbReference type="SAM" id="SignalP"/>
    </source>
</evidence>
<dbReference type="InterPro" id="IPR017853">
    <property type="entry name" value="GH"/>
</dbReference>
<evidence type="ECO:0000256" key="2">
    <source>
        <dbReference type="ARBA" id="ARBA00022801"/>
    </source>
</evidence>
<dbReference type="GO" id="GO:0004553">
    <property type="term" value="F:hydrolase activity, hydrolyzing O-glycosyl compounds"/>
    <property type="evidence" value="ECO:0007669"/>
    <property type="project" value="InterPro"/>
</dbReference>
<dbReference type="PANTHER" id="PTHR34142:SF1">
    <property type="entry name" value="GLYCOSIDE HYDROLASE FAMILY 5 DOMAIN-CONTAINING PROTEIN"/>
    <property type="match status" value="1"/>
</dbReference>
<dbReference type="Gene3D" id="3.20.20.80">
    <property type="entry name" value="Glycosidases"/>
    <property type="match status" value="1"/>
</dbReference>
<accession>A0A915LWV9</accession>
<dbReference type="GO" id="GO:0000272">
    <property type="term" value="P:polysaccharide catabolic process"/>
    <property type="evidence" value="ECO:0007669"/>
    <property type="project" value="InterPro"/>
</dbReference>
<evidence type="ECO:0000256" key="3">
    <source>
        <dbReference type="ARBA" id="ARBA00023295"/>
    </source>
</evidence>
<evidence type="ECO:0000256" key="4">
    <source>
        <dbReference type="RuleBase" id="RU361153"/>
    </source>
</evidence>
<keyword evidence="2 4" id="KW-0378">Hydrolase</keyword>
<dbReference type="Pfam" id="PF00150">
    <property type="entry name" value="Cellulase"/>
    <property type="match status" value="1"/>
</dbReference>
<reference evidence="8" key="1">
    <citation type="submission" date="2022-11" db="UniProtKB">
        <authorList>
            <consortium name="WormBaseParasite"/>
        </authorList>
    </citation>
    <scope>IDENTIFICATION</scope>
</reference>
<dbReference type="SUPFAM" id="SSF51445">
    <property type="entry name" value="(Trans)glycosidases"/>
    <property type="match status" value="1"/>
</dbReference>
<keyword evidence="5" id="KW-0732">Signal</keyword>
<keyword evidence="7" id="KW-1185">Reference proteome</keyword>
<keyword evidence="3 4" id="KW-0326">Glycosidase</keyword>
<evidence type="ECO:0000313" key="7">
    <source>
        <dbReference type="Proteomes" id="UP000887561"/>
    </source>
</evidence>
<dbReference type="AlphaFoldDB" id="A0A915LWV9"/>
<evidence type="ECO:0000313" key="8">
    <source>
        <dbReference type="WBParaSite" id="scaffold2002_cov352.g4084"/>
    </source>
</evidence>
<comment type="similarity">
    <text evidence="1 4">Belongs to the glycosyl hydrolase 5 (cellulase A) family.</text>
</comment>
<dbReference type="PANTHER" id="PTHR34142">
    <property type="entry name" value="ENDO-BETA-1,4-GLUCANASE A"/>
    <property type="match status" value="1"/>
</dbReference>
<feature type="domain" description="Glycoside hydrolase family 5" evidence="6">
    <location>
        <begin position="41"/>
        <end position="283"/>
    </location>
</feature>